<gene>
    <name evidence="2" type="ORF">FCALED_LOCUS13539</name>
</gene>
<dbReference type="InterPro" id="IPR011009">
    <property type="entry name" value="Kinase-like_dom_sf"/>
</dbReference>
<keyword evidence="3" id="KW-1185">Reference proteome</keyword>
<dbReference type="InterPro" id="IPR008266">
    <property type="entry name" value="Tyr_kinase_AS"/>
</dbReference>
<comment type="caution">
    <text evidence="2">The sequence shown here is derived from an EMBL/GenBank/DDBJ whole genome shotgun (WGS) entry which is preliminary data.</text>
</comment>
<dbReference type="SUPFAM" id="SSF56112">
    <property type="entry name" value="Protein kinase-like (PK-like)"/>
    <property type="match status" value="1"/>
</dbReference>
<evidence type="ECO:0000256" key="1">
    <source>
        <dbReference type="SAM" id="Coils"/>
    </source>
</evidence>
<name>A0A9N9HRN8_9GLOM</name>
<evidence type="ECO:0000313" key="3">
    <source>
        <dbReference type="Proteomes" id="UP000789570"/>
    </source>
</evidence>
<proteinExistence type="predicted"/>
<organism evidence="2 3">
    <name type="scientific">Funneliformis caledonium</name>
    <dbReference type="NCBI Taxonomy" id="1117310"/>
    <lineage>
        <taxon>Eukaryota</taxon>
        <taxon>Fungi</taxon>
        <taxon>Fungi incertae sedis</taxon>
        <taxon>Mucoromycota</taxon>
        <taxon>Glomeromycotina</taxon>
        <taxon>Glomeromycetes</taxon>
        <taxon>Glomerales</taxon>
        <taxon>Glomeraceae</taxon>
        <taxon>Funneliformis</taxon>
    </lineage>
</organism>
<protein>
    <submittedName>
        <fullName evidence="2">398_t:CDS:1</fullName>
    </submittedName>
</protein>
<dbReference type="Gene3D" id="1.10.510.10">
    <property type="entry name" value="Transferase(Phosphotransferase) domain 1"/>
    <property type="match status" value="1"/>
</dbReference>
<dbReference type="OrthoDB" id="2376122at2759"/>
<dbReference type="Proteomes" id="UP000789570">
    <property type="component" value="Unassembled WGS sequence"/>
</dbReference>
<accession>A0A9N9HRN8</accession>
<dbReference type="AlphaFoldDB" id="A0A9N9HRN8"/>
<keyword evidence="1" id="KW-0175">Coiled coil</keyword>
<dbReference type="PROSITE" id="PS00109">
    <property type="entry name" value="PROTEIN_KINASE_TYR"/>
    <property type="match status" value="1"/>
</dbReference>
<sequence>MATKEEKIQQELNDAKRYYEDAKKKLEKLEGLNGDLRKLKNAIKRKAIEVDEIDQVDYFKRLKGASPPSAYAGRGDCGWPSGQCDCQTAVPTDEVYKFVLELTEEMSDPFPNEDARTSAFHHLLETIGIKLNKIIITGCTTDGSVLTKDGSMLMINLEVKPELGEGNGCPYIQGITFYGKKVADYLEGKEALRLPCFVLYLAGPFLGIAGIIHTKNKIVTDPLVGPLLLMFLQYDREQMTQIARMFTALKSAYYTLCKYYDENLETGPQSLWPYCHSFYYQTKKVEFEYIQQLESTKLLFIVKTKQSDDNTDLSQRLLVKFTEIYGTSELVTKKTTEIVKHIHNGGYVHGDLRKENILYQEGKDRLVNLALVDFDWADHIGKAVYPPFLNTKGITRYHEAGSGKLIESEHDIFMLNTIKNH</sequence>
<reference evidence="2" key="1">
    <citation type="submission" date="2021-06" db="EMBL/GenBank/DDBJ databases">
        <authorList>
            <person name="Kallberg Y."/>
            <person name="Tangrot J."/>
            <person name="Rosling A."/>
        </authorList>
    </citation>
    <scope>NUCLEOTIDE SEQUENCE</scope>
    <source>
        <strain evidence="2">UK204</strain>
    </source>
</reference>
<dbReference type="GO" id="GO:0004672">
    <property type="term" value="F:protein kinase activity"/>
    <property type="evidence" value="ECO:0007669"/>
    <property type="project" value="InterPro"/>
</dbReference>
<feature type="coiled-coil region" evidence="1">
    <location>
        <begin position="1"/>
        <end position="56"/>
    </location>
</feature>
<evidence type="ECO:0000313" key="2">
    <source>
        <dbReference type="EMBL" id="CAG8702326.1"/>
    </source>
</evidence>
<dbReference type="EMBL" id="CAJVPQ010007969">
    <property type="protein sequence ID" value="CAG8702326.1"/>
    <property type="molecule type" value="Genomic_DNA"/>
</dbReference>